<dbReference type="Proteomes" id="UP000035681">
    <property type="component" value="Unplaced"/>
</dbReference>
<evidence type="ECO:0000313" key="2">
    <source>
        <dbReference type="Proteomes" id="UP000035681"/>
    </source>
</evidence>
<accession>A0A0K0EQZ6</accession>
<dbReference type="PANTHER" id="PTHR12496:SF0">
    <property type="entry name" value="METHYLTRANSFERASE DOMAIN-CONTAINING PROTEIN"/>
    <property type="match status" value="1"/>
</dbReference>
<dbReference type="Pfam" id="PF13679">
    <property type="entry name" value="Methyltransf_32"/>
    <property type="match status" value="1"/>
</dbReference>
<name>A0A0K0EQZ6_STRER</name>
<dbReference type="Gene3D" id="3.40.50.150">
    <property type="entry name" value="Vaccinia Virus protein VP39"/>
    <property type="match status" value="1"/>
</dbReference>
<dbReference type="SUPFAM" id="SSF53335">
    <property type="entry name" value="S-adenosyl-L-methionine-dependent methyltransferases"/>
    <property type="match status" value="1"/>
</dbReference>
<evidence type="ECO:0000259" key="1">
    <source>
        <dbReference type="Pfam" id="PF13679"/>
    </source>
</evidence>
<dbReference type="CDD" id="cd02440">
    <property type="entry name" value="AdoMet_MTases"/>
    <property type="match status" value="1"/>
</dbReference>
<evidence type="ECO:0000313" key="4">
    <source>
        <dbReference type="WBParaSite" id="TCONS_00000650.p1"/>
    </source>
</evidence>
<protein>
    <submittedName>
        <fullName evidence="3 4">Methyltranfer_dom domain-containing protein</fullName>
    </submittedName>
</protein>
<proteinExistence type="predicted"/>
<keyword evidence="2" id="KW-1185">Reference proteome</keyword>
<feature type="domain" description="Methyltransferase" evidence="1">
    <location>
        <begin position="94"/>
        <end position="230"/>
    </location>
</feature>
<reference evidence="3" key="1">
    <citation type="submission" date="2015-08" db="UniProtKB">
        <authorList>
            <consortium name="WormBaseParasite"/>
        </authorList>
    </citation>
    <scope>IDENTIFICATION</scope>
</reference>
<evidence type="ECO:0000313" key="3">
    <source>
        <dbReference type="WBParaSite" id="SSTP_0001187800.1"/>
    </source>
</evidence>
<dbReference type="PANTHER" id="PTHR12496">
    <property type="entry name" value="CGI-41 METHYLTRANSFERASE"/>
    <property type="match status" value="1"/>
</dbReference>
<dbReference type="WBParaSite" id="SSTP_0001187800.1">
    <property type="protein sequence ID" value="SSTP_0001187800.1"/>
    <property type="gene ID" value="SSTP_0001187800"/>
</dbReference>
<dbReference type="AlphaFoldDB" id="A0A0K0EQZ6"/>
<dbReference type="WBParaSite" id="TCONS_00000650.p1">
    <property type="protein sequence ID" value="TCONS_00000650.p1"/>
    <property type="gene ID" value="XLOC_000632"/>
</dbReference>
<dbReference type="InterPro" id="IPR029063">
    <property type="entry name" value="SAM-dependent_MTases_sf"/>
</dbReference>
<sequence length="404" mass="46871">MDEFLEDFEWLYKGLNTRFLADKQFEWIPSNWLEYFQCLSTDNFKELNDAPSDLKKFIEIAKELSILKDYSSINISNENKIIHEISYGKNIKSKKLSEILNMAELISRYVNEYNITRVVDVGCGVGYLLRSILLFSPNLECVGIECDEILCQKAKEKCSDINIIKLKLNSLCDQTLIRDIFSPPNHTTAIISLHGCGDLQLTIINLYLSLDRKINPLLVTVGCCYHKMKNYNENLTKGIKWNTTALRLACQERISKFMLLSNEDHEKHIENFLNRAKLECIYDFIGVKRENLSRSVARKIKFNEIKNFDNIKKVFNITDNMSNLNKDIFNDKLKKIDNLALNARCFIEPFTMLQYYMQAVLETRILCSRIDYIKSKTKSVEVSLIPICDSILSPRNMAIVAIKK</sequence>
<dbReference type="STRING" id="6248.A0A0K0EQZ6"/>
<dbReference type="InterPro" id="IPR025714">
    <property type="entry name" value="Methyltranfer_dom"/>
</dbReference>
<organism evidence="3">
    <name type="scientific">Strongyloides stercoralis</name>
    <name type="common">Threadworm</name>
    <dbReference type="NCBI Taxonomy" id="6248"/>
    <lineage>
        <taxon>Eukaryota</taxon>
        <taxon>Metazoa</taxon>
        <taxon>Ecdysozoa</taxon>
        <taxon>Nematoda</taxon>
        <taxon>Chromadorea</taxon>
        <taxon>Rhabditida</taxon>
        <taxon>Tylenchina</taxon>
        <taxon>Panagrolaimomorpha</taxon>
        <taxon>Strongyloidoidea</taxon>
        <taxon>Strongyloididae</taxon>
        <taxon>Strongyloides</taxon>
    </lineage>
</organism>
<dbReference type="InterPro" id="IPR052220">
    <property type="entry name" value="METTL25"/>
</dbReference>